<name>A0ABT5HYE2_9CAUL</name>
<evidence type="ECO:0000313" key="3">
    <source>
        <dbReference type="Proteomes" id="UP001214854"/>
    </source>
</evidence>
<evidence type="ECO:0008006" key="4">
    <source>
        <dbReference type="Google" id="ProtNLM"/>
    </source>
</evidence>
<feature type="transmembrane region" description="Helical" evidence="1">
    <location>
        <begin position="67"/>
        <end position="84"/>
    </location>
</feature>
<keyword evidence="1" id="KW-0472">Membrane</keyword>
<dbReference type="EMBL" id="JAQQKX010000020">
    <property type="protein sequence ID" value="MDC7685094.1"/>
    <property type="molecule type" value="Genomic_DNA"/>
</dbReference>
<feature type="transmembrane region" description="Helical" evidence="1">
    <location>
        <begin position="91"/>
        <end position="109"/>
    </location>
</feature>
<keyword evidence="3" id="KW-1185">Reference proteome</keyword>
<keyword evidence="1" id="KW-0812">Transmembrane</keyword>
<evidence type="ECO:0000313" key="2">
    <source>
        <dbReference type="EMBL" id="MDC7685094.1"/>
    </source>
</evidence>
<evidence type="ECO:0000256" key="1">
    <source>
        <dbReference type="SAM" id="Phobius"/>
    </source>
</evidence>
<accession>A0ABT5HYE2</accession>
<comment type="caution">
    <text evidence="2">The sequence shown here is derived from an EMBL/GenBank/DDBJ whole genome shotgun (WGS) entry which is preliminary data.</text>
</comment>
<dbReference type="Proteomes" id="UP001214854">
    <property type="component" value="Unassembled WGS sequence"/>
</dbReference>
<sequence length="132" mass="14984">MTANTPAPAREKISDKRIVPVINYLLFFIFLMTAGISGLPAITLIYLFQDEAPDWLKSHYQFQKRTFWIGIIAVVALFVLTGIGRSVAHPITAAIVWIGFTAVFFWTIGRSVMGFNHIFHKRAYPNPKSWLV</sequence>
<dbReference type="RefSeq" id="WP_272749602.1">
    <property type="nucleotide sequence ID" value="NZ_JAQQKX010000020.1"/>
</dbReference>
<reference evidence="2 3" key="1">
    <citation type="submission" date="2023-01" db="EMBL/GenBank/DDBJ databases">
        <title>Novel species of the genus Asticcacaulis isolated from rivers.</title>
        <authorList>
            <person name="Lu H."/>
        </authorList>
    </citation>
    <scope>NUCLEOTIDE SEQUENCE [LARGE SCALE GENOMIC DNA]</scope>
    <source>
        <strain evidence="2 3">BYS171W</strain>
    </source>
</reference>
<feature type="transmembrane region" description="Helical" evidence="1">
    <location>
        <begin position="21"/>
        <end position="47"/>
    </location>
</feature>
<proteinExistence type="predicted"/>
<organism evidence="2 3">
    <name type="scientific">Asticcacaulis aquaticus</name>
    <dbReference type="NCBI Taxonomy" id="2984212"/>
    <lineage>
        <taxon>Bacteria</taxon>
        <taxon>Pseudomonadati</taxon>
        <taxon>Pseudomonadota</taxon>
        <taxon>Alphaproteobacteria</taxon>
        <taxon>Caulobacterales</taxon>
        <taxon>Caulobacteraceae</taxon>
        <taxon>Asticcacaulis</taxon>
    </lineage>
</organism>
<protein>
    <recommendedName>
        <fullName evidence="4">DUF4870 domain-containing protein</fullName>
    </recommendedName>
</protein>
<keyword evidence="1" id="KW-1133">Transmembrane helix</keyword>
<gene>
    <name evidence="2" type="ORF">PQU92_17550</name>
</gene>